<evidence type="ECO:0000313" key="1">
    <source>
        <dbReference type="EMBL" id="CEF41920.1"/>
    </source>
</evidence>
<name>A0A0U5EYA8_9PROT</name>
<sequence>MGGLPDQQLSDFAGDICEELGADPERTTFVIHQKDGKTHGHLLLPE</sequence>
<reference evidence="2" key="1">
    <citation type="submission" date="2014-09" db="EMBL/GenBank/DDBJ databases">
        <authorList>
            <person name="Illeghems K.G."/>
        </authorList>
    </citation>
    <scope>NUCLEOTIDE SEQUENCE [LARGE SCALE GENOMIC DNA]</scope>
    <source>
        <strain evidence="2">108B</strain>
    </source>
</reference>
<dbReference type="KEGG" id="asz:ASN_2639"/>
<dbReference type="AlphaFoldDB" id="A0A0U5EYA8"/>
<organism evidence="1 2">
    <name type="scientific">Acetobacter senegalensis</name>
    <dbReference type="NCBI Taxonomy" id="446692"/>
    <lineage>
        <taxon>Bacteria</taxon>
        <taxon>Pseudomonadati</taxon>
        <taxon>Pseudomonadota</taxon>
        <taxon>Alphaproteobacteria</taxon>
        <taxon>Acetobacterales</taxon>
        <taxon>Acetobacteraceae</taxon>
        <taxon>Acetobacter</taxon>
    </lineage>
</organism>
<dbReference type="Proteomes" id="UP000056109">
    <property type="component" value="Chromosome I"/>
</dbReference>
<dbReference type="PATRIC" id="fig|446692.3.peg.2760"/>
<protein>
    <submittedName>
        <fullName evidence="1">Uncharacterized protein</fullName>
    </submittedName>
</protein>
<gene>
    <name evidence="1" type="ORF">ASN_2639</name>
</gene>
<evidence type="ECO:0000313" key="2">
    <source>
        <dbReference type="Proteomes" id="UP000056109"/>
    </source>
</evidence>
<accession>A0A0U5EYA8</accession>
<proteinExistence type="predicted"/>
<keyword evidence="2" id="KW-1185">Reference proteome</keyword>
<dbReference type="EMBL" id="LN606600">
    <property type="protein sequence ID" value="CEF41920.1"/>
    <property type="molecule type" value="Genomic_DNA"/>
</dbReference>